<dbReference type="FunFam" id="3.90.70.10:FF:000001">
    <property type="entry name" value="Calpain-1 catalytic subunit"/>
    <property type="match status" value="1"/>
</dbReference>
<dbReference type="SMART" id="SM00054">
    <property type="entry name" value="EFh"/>
    <property type="match status" value="2"/>
</dbReference>
<evidence type="ECO:0000259" key="9">
    <source>
        <dbReference type="PROSITE" id="PS50222"/>
    </source>
</evidence>
<dbReference type="FunFam" id="2.60.120.380:FF:000002">
    <property type="entry name" value="calpain-3 isoform X1"/>
    <property type="match status" value="1"/>
</dbReference>
<dbReference type="InterPro" id="IPR011992">
    <property type="entry name" value="EF-hand-dom_pair"/>
</dbReference>
<dbReference type="AlphaFoldDB" id="A0A9P0H833"/>
<comment type="similarity">
    <text evidence="1">Belongs to the peptidase C2 family.</text>
</comment>
<feature type="active site" evidence="6 7">
    <location>
        <position position="318"/>
    </location>
</feature>
<dbReference type="PROSITE" id="PS50203">
    <property type="entry name" value="CALPAIN_CAT"/>
    <property type="match status" value="1"/>
</dbReference>
<dbReference type="GO" id="GO:0006508">
    <property type="term" value="P:proteolysis"/>
    <property type="evidence" value="ECO:0007669"/>
    <property type="project" value="UniProtKB-KW"/>
</dbReference>
<keyword evidence="2 7" id="KW-0645">Protease</keyword>
<dbReference type="Gene3D" id="3.90.70.10">
    <property type="entry name" value="Cysteine proteinases"/>
    <property type="match status" value="1"/>
</dbReference>
<dbReference type="Gene3D" id="1.10.238.10">
    <property type="entry name" value="EF-hand"/>
    <property type="match status" value="1"/>
</dbReference>
<feature type="active site" evidence="6 7">
    <location>
        <position position="134"/>
    </location>
</feature>
<dbReference type="Pfam" id="PF00648">
    <property type="entry name" value="Peptidase_C2"/>
    <property type="match status" value="1"/>
</dbReference>
<dbReference type="InterPro" id="IPR036213">
    <property type="entry name" value="Calpain_III_sf"/>
</dbReference>
<dbReference type="InterPro" id="IPR001300">
    <property type="entry name" value="Peptidase_C2_calpain_cat"/>
</dbReference>
<dbReference type="OrthoDB" id="424753at2759"/>
<dbReference type="InterPro" id="IPR022684">
    <property type="entry name" value="Calpain_cysteine_protease"/>
</dbReference>
<dbReference type="SMART" id="SM00720">
    <property type="entry name" value="calpain_III"/>
    <property type="match status" value="1"/>
</dbReference>
<dbReference type="InterPro" id="IPR033883">
    <property type="entry name" value="C2_III"/>
</dbReference>
<keyword evidence="5" id="KW-0106">Calcium</keyword>
<evidence type="ECO:0000313" key="11">
    <source>
        <dbReference type="Proteomes" id="UP001152798"/>
    </source>
</evidence>
<dbReference type="SUPFAM" id="SSF49758">
    <property type="entry name" value="Calpain large subunit, middle domain (domain III)"/>
    <property type="match status" value="1"/>
</dbReference>
<evidence type="ECO:0000256" key="5">
    <source>
        <dbReference type="ARBA" id="ARBA00022837"/>
    </source>
</evidence>
<dbReference type="PROSITE" id="PS50222">
    <property type="entry name" value="EF_HAND_2"/>
    <property type="match status" value="2"/>
</dbReference>
<dbReference type="PROSITE" id="PS00018">
    <property type="entry name" value="EF_HAND_1"/>
    <property type="match status" value="1"/>
</dbReference>
<feature type="domain" description="EF-hand" evidence="9">
    <location>
        <begin position="639"/>
        <end position="674"/>
    </location>
</feature>
<protein>
    <recommendedName>
        <fullName evidence="12">Calpain-A</fullName>
    </recommendedName>
</protein>
<dbReference type="SUPFAM" id="SSF47473">
    <property type="entry name" value="EF-hand"/>
    <property type="match status" value="1"/>
</dbReference>
<dbReference type="PROSITE" id="PS00139">
    <property type="entry name" value="THIOL_PROTEASE_CYS"/>
    <property type="match status" value="1"/>
</dbReference>
<dbReference type="InterPro" id="IPR022682">
    <property type="entry name" value="Calpain_domain_III"/>
</dbReference>
<evidence type="ECO:0000259" key="8">
    <source>
        <dbReference type="PROSITE" id="PS50203"/>
    </source>
</evidence>
<feature type="active site" evidence="6 7">
    <location>
        <position position="290"/>
    </location>
</feature>
<dbReference type="InterPro" id="IPR022683">
    <property type="entry name" value="Calpain_III"/>
</dbReference>
<gene>
    <name evidence="10" type="ORF">NEZAVI_LOCUS7062</name>
</gene>
<keyword evidence="3 7" id="KW-0378">Hydrolase</keyword>
<dbReference type="CDD" id="cd16196">
    <property type="entry name" value="EFh_PEF_CalpA_B"/>
    <property type="match status" value="1"/>
</dbReference>
<evidence type="ECO:0000256" key="1">
    <source>
        <dbReference type="ARBA" id="ARBA00007623"/>
    </source>
</evidence>
<dbReference type="SMART" id="SM00230">
    <property type="entry name" value="CysPc"/>
    <property type="match status" value="1"/>
</dbReference>
<name>A0A9P0H833_NEZVI</name>
<dbReference type="Proteomes" id="UP001152798">
    <property type="component" value="Chromosome 3"/>
</dbReference>
<evidence type="ECO:0008006" key="12">
    <source>
        <dbReference type="Google" id="ProtNLM"/>
    </source>
</evidence>
<dbReference type="PANTHER" id="PTHR10183:SF433">
    <property type="entry name" value="CALPAIN-A-RELATED"/>
    <property type="match status" value="1"/>
</dbReference>
<evidence type="ECO:0000256" key="2">
    <source>
        <dbReference type="ARBA" id="ARBA00022670"/>
    </source>
</evidence>
<evidence type="ECO:0000256" key="3">
    <source>
        <dbReference type="ARBA" id="ARBA00022801"/>
    </source>
</evidence>
<dbReference type="GO" id="GO:0005737">
    <property type="term" value="C:cytoplasm"/>
    <property type="evidence" value="ECO:0007669"/>
    <property type="project" value="TreeGrafter"/>
</dbReference>
<dbReference type="Pfam" id="PF01067">
    <property type="entry name" value="Calpain_III"/>
    <property type="match status" value="1"/>
</dbReference>
<evidence type="ECO:0000256" key="7">
    <source>
        <dbReference type="PROSITE-ProRule" id="PRU00239"/>
    </source>
</evidence>
<feature type="domain" description="Calpain catalytic" evidence="8">
    <location>
        <begin position="79"/>
        <end position="378"/>
    </location>
</feature>
<dbReference type="CDD" id="cd00044">
    <property type="entry name" value="CysPc"/>
    <property type="match status" value="1"/>
</dbReference>
<proteinExistence type="inferred from homology"/>
<dbReference type="InterPro" id="IPR000169">
    <property type="entry name" value="Pept_cys_AS"/>
</dbReference>
<evidence type="ECO:0000256" key="6">
    <source>
        <dbReference type="PIRSR" id="PIRSR622684-1"/>
    </source>
</evidence>
<feature type="domain" description="EF-hand" evidence="9">
    <location>
        <begin position="675"/>
        <end position="704"/>
    </location>
</feature>
<dbReference type="SUPFAM" id="SSF54001">
    <property type="entry name" value="Cysteine proteinases"/>
    <property type="match status" value="1"/>
</dbReference>
<accession>A0A9P0H833</accession>
<reference evidence="10" key="1">
    <citation type="submission" date="2022-01" db="EMBL/GenBank/DDBJ databases">
        <authorList>
            <person name="King R."/>
        </authorList>
    </citation>
    <scope>NUCLEOTIDE SEQUENCE</scope>
</reference>
<sequence>MGDDAAERLMNGLGDVLKDITSGNVTTDTFVKTATTIKTILPTLGHFKILGEKGSGTRSRGPVQDFLKLRDQCLASGTLFEDPEFPPRDSSLYFSQQPPRNFEWKRPIEIHPEPKFVVEGASRFDVKQGELGDCWLLAAIANLTLHQDLFDLVVIPDQSFESKYAGIFHFRFWQYGNWVDVVVDDRLPTYNGELIFLHSAEPNEFWSALLEKAYAKLHGSYEALKGGSTCEAMEDFTGGVSEMYNLEEAPANLWTVMLKAYERQSLMACSIEPDPNVVEMQTPEGLVRGHAYSITKVIYMDIATPNTSGKIPLLRLRNPWGNEAEWNGPWSDKSAEWRFISESDKEKIGLTFEVDGEFWMSYRDFIKYFSRVEICNLSPETMEDVSPDKKWVTNMFEGEWVRGITAGGCRNFLETFWHNPQYNVILTDADEEDEENLCTIIVALMQKNRRSQRKIGAECLTIGFAIYLLDDSEKHPQPLDLNYFKYNASVAKSPVFINSREVTSRFKLPPGEYVVVPSTFDPNEEGEFILRVFTEKKNEMEERDTKISIGTIDPRVIEEEPPPEEGTKNEKIREFFRKLAGDDDEIDWVELKEILDYAMRNDVPRQEENIVTSLLSLFCGQFCREAPFASAFEVTQQGFSKDVCRSMIAMMDVDRSGKLGFDEFKQLWKDIKQWKAVFKIYDKSSAGYLSPFELKEAMKSAGYQLNNHILNALCHRYASKDGRIAFDDFMMCAVRLKTMMEIFKDKDTNNTDKATFTMEEWLENTLYS</sequence>
<dbReference type="EMBL" id="OV725079">
    <property type="protein sequence ID" value="CAH1397162.1"/>
    <property type="molecule type" value="Genomic_DNA"/>
</dbReference>
<dbReference type="PANTHER" id="PTHR10183">
    <property type="entry name" value="CALPAIN"/>
    <property type="match status" value="1"/>
</dbReference>
<organism evidence="10 11">
    <name type="scientific">Nezara viridula</name>
    <name type="common">Southern green stink bug</name>
    <name type="synonym">Cimex viridulus</name>
    <dbReference type="NCBI Taxonomy" id="85310"/>
    <lineage>
        <taxon>Eukaryota</taxon>
        <taxon>Metazoa</taxon>
        <taxon>Ecdysozoa</taxon>
        <taxon>Arthropoda</taxon>
        <taxon>Hexapoda</taxon>
        <taxon>Insecta</taxon>
        <taxon>Pterygota</taxon>
        <taxon>Neoptera</taxon>
        <taxon>Paraneoptera</taxon>
        <taxon>Hemiptera</taxon>
        <taxon>Heteroptera</taxon>
        <taxon>Panheteroptera</taxon>
        <taxon>Pentatomomorpha</taxon>
        <taxon>Pentatomoidea</taxon>
        <taxon>Pentatomidae</taxon>
        <taxon>Pentatominae</taxon>
        <taxon>Nezara</taxon>
    </lineage>
</organism>
<keyword evidence="11" id="KW-1185">Reference proteome</keyword>
<evidence type="ECO:0000313" key="10">
    <source>
        <dbReference type="EMBL" id="CAH1397162.1"/>
    </source>
</evidence>
<dbReference type="InterPro" id="IPR038765">
    <property type="entry name" value="Papain-like_cys_pep_sf"/>
</dbReference>
<dbReference type="CDD" id="cd00214">
    <property type="entry name" value="Calpain_III"/>
    <property type="match status" value="1"/>
</dbReference>
<evidence type="ECO:0000256" key="4">
    <source>
        <dbReference type="ARBA" id="ARBA00022807"/>
    </source>
</evidence>
<dbReference type="InterPro" id="IPR002048">
    <property type="entry name" value="EF_hand_dom"/>
</dbReference>
<dbReference type="Gene3D" id="2.60.120.380">
    <property type="match status" value="1"/>
</dbReference>
<dbReference type="InterPro" id="IPR018247">
    <property type="entry name" value="EF_Hand_1_Ca_BS"/>
</dbReference>
<dbReference type="GO" id="GO:0004198">
    <property type="term" value="F:calcium-dependent cysteine-type endopeptidase activity"/>
    <property type="evidence" value="ECO:0007669"/>
    <property type="project" value="InterPro"/>
</dbReference>
<keyword evidence="4 7" id="KW-0788">Thiol protease</keyword>
<dbReference type="GO" id="GO:0005509">
    <property type="term" value="F:calcium ion binding"/>
    <property type="evidence" value="ECO:0007669"/>
    <property type="project" value="InterPro"/>
</dbReference>
<dbReference type="PRINTS" id="PR00704">
    <property type="entry name" value="CALPAIN"/>
</dbReference>